<dbReference type="AlphaFoldDB" id="A0A2P2KIK5"/>
<organism evidence="1">
    <name type="scientific">Rhizophora mucronata</name>
    <name type="common">Asiatic mangrove</name>
    <dbReference type="NCBI Taxonomy" id="61149"/>
    <lineage>
        <taxon>Eukaryota</taxon>
        <taxon>Viridiplantae</taxon>
        <taxon>Streptophyta</taxon>
        <taxon>Embryophyta</taxon>
        <taxon>Tracheophyta</taxon>
        <taxon>Spermatophyta</taxon>
        <taxon>Magnoliopsida</taxon>
        <taxon>eudicotyledons</taxon>
        <taxon>Gunneridae</taxon>
        <taxon>Pentapetalae</taxon>
        <taxon>rosids</taxon>
        <taxon>fabids</taxon>
        <taxon>Malpighiales</taxon>
        <taxon>Rhizophoraceae</taxon>
        <taxon>Rhizophora</taxon>
    </lineage>
</organism>
<evidence type="ECO:0000313" key="1">
    <source>
        <dbReference type="EMBL" id="MBX05575.1"/>
    </source>
</evidence>
<protein>
    <submittedName>
        <fullName evidence="1">Phosphoglucan phosphatase DSP4 amyloplastic</fullName>
    </submittedName>
</protein>
<proteinExistence type="predicted"/>
<accession>A0A2P2KIK5</accession>
<name>A0A2P2KIK5_RHIMU</name>
<dbReference type="EMBL" id="GGEC01025091">
    <property type="protein sequence ID" value="MBX05575.1"/>
    <property type="molecule type" value="Transcribed_RNA"/>
</dbReference>
<reference evidence="1" key="1">
    <citation type="submission" date="2018-02" db="EMBL/GenBank/DDBJ databases">
        <title>Rhizophora mucronata_Transcriptome.</title>
        <authorList>
            <person name="Meera S.P."/>
            <person name="Sreeshan A."/>
            <person name="Augustine A."/>
        </authorList>
    </citation>
    <scope>NUCLEOTIDE SEQUENCE</scope>
    <source>
        <tissue evidence="1">Leaf</tissue>
    </source>
</reference>
<sequence>MRVKEMIYLNLEKDVCKIKPWKNEVKPSADSLIPKAIGKKSHTSNKWELLQCLM</sequence>